<evidence type="ECO:0000313" key="2">
    <source>
        <dbReference type="EMBL" id="KAF2285562.1"/>
    </source>
</evidence>
<dbReference type="EMBL" id="JAAGAX010000017">
    <property type="protein sequence ID" value="KAF2285562.1"/>
    <property type="molecule type" value="Genomic_DNA"/>
</dbReference>
<feature type="region of interest" description="Disordered" evidence="1">
    <location>
        <begin position="63"/>
        <end position="85"/>
    </location>
</feature>
<evidence type="ECO:0000313" key="3">
    <source>
        <dbReference type="Proteomes" id="UP000467840"/>
    </source>
</evidence>
<gene>
    <name evidence="2" type="ORF">GH714_005505</name>
</gene>
<reference evidence="2 3" key="1">
    <citation type="journal article" date="2020" name="Mol. Plant">
        <title>The Chromosome-Based Rubber Tree Genome Provides New Insights into Spurge Genome Evolution and Rubber Biosynthesis.</title>
        <authorList>
            <person name="Liu J."/>
            <person name="Shi C."/>
            <person name="Shi C.C."/>
            <person name="Li W."/>
            <person name="Zhang Q.J."/>
            <person name="Zhang Y."/>
            <person name="Li K."/>
            <person name="Lu H.F."/>
            <person name="Shi C."/>
            <person name="Zhu S.T."/>
            <person name="Xiao Z.Y."/>
            <person name="Nan H."/>
            <person name="Yue Y."/>
            <person name="Zhu X.G."/>
            <person name="Wu Y."/>
            <person name="Hong X.N."/>
            <person name="Fan G.Y."/>
            <person name="Tong Y."/>
            <person name="Zhang D."/>
            <person name="Mao C.L."/>
            <person name="Liu Y.L."/>
            <person name="Hao S.J."/>
            <person name="Liu W.Q."/>
            <person name="Lv M.Q."/>
            <person name="Zhang H.B."/>
            <person name="Liu Y."/>
            <person name="Hu-Tang G.R."/>
            <person name="Wang J.P."/>
            <person name="Wang J.H."/>
            <person name="Sun Y.H."/>
            <person name="Ni S.B."/>
            <person name="Chen W.B."/>
            <person name="Zhang X.C."/>
            <person name="Jiao Y.N."/>
            <person name="Eichler E.E."/>
            <person name="Li G.H."/>
            <person name="Liu X."/>
            <person name="Gao L.Z."/>
        </authorList>
    </citation>
    <scope>NUCLEOTIDE SEQUENCE [LARGE SCALE GENOMIC DNA]</scope>
    <source>
        <strain evidence="3">cv. GT1</strain>
        <tissue evidence="2">Leaf</tissue>
    </source>
</reference>
<dbReference type="AlphaFoldDB" id="A0A6A6K9S7"/>
<comment type="caution">
    <text evidence="2">The sequence shown here is derived from an EMBL/GenBank/DDBJ whole genome shotgun (WGS) entry which is preliminary data.</text>
</comment>
<dbReference type="Proteomes" id="UP000467840">
    <property type="component" value="Chromosome 3"/>
</dbReference>
<feature type="region of interest" description="Disordered" evidence="1">
    <location>
        <begin position="1"/>
        <end position="21"/>
    </location>
</feature>
<evidence type="ECO:0000256" key="1">
    <source>
        <dbReference type="SAM" id="MobiDB-lite"/>
    </source>
</evidence>
<accession>A0A6A6K9S7</accession>
<sequence>MAANVFDIAPENEGKANSKNEMTSVDWASMIQHEIAKYMQNQNPVVNEASCVNFTGFASKDFSGYSSSSNGKSKGTWIVDSGLGD</sequence>
<name>A0A6A6K9S7_HEVBR</name>
<feature type="compositionally biased region" description="Low complexity" evidence="1">
    <location>
        <begin position="63"/>
        <end position="75"/>
    </location>
</feature>
<proteinExistence type="predicted"/>
<keyword evidence="3" id="KW-1185">Reference proteome</keyword>
<organism evidence="2 3">
    <name type="scientific">Hevea brasiliensis</name>
    <name type="common">Para rubber tree</name>
    <name type="synonym">Siphonia brasiliensis</name>
    <dbReference type="NCBI Taxonomy" id="3981"/>
    <lineage>
        <taxon>Eukaryota</taxon>
        <taxon>Viridiplantae</taxon>
        <taxon>Streptophyta</taxon>
        <taxon>Embryophyta</taxon>
        <taxon>Tracheophyta</taxon>
        <taxon>Spermatophyta</taxon>
        <taxon>Magnoliopsida</taxon>
        <taxon>eudicotyledons</taxon>
        <taxon>Gunneridae</taxon>
        <taxon>Pentapetalae</taxon>
        <taxon>rosids</taxon>
        <taxon>fabids</taxon>
        <taxon>Malpighiales</taxon>
        <taxon>Euphorbiaceae</taxon>
        <taxon>Crotonoideae</taxon>
        <taxon>Micrandreae</taxon>
        <taxon>Hevea</taxon>
    </lineage>
</organism>
<protein>
    <submittedName>
        <fullName evidence="2">Uncharacterized protein</fullName>
    </submittedName>
</protein>